<dbReference type="Gene3D" id="1.10.3210.10">
    <property type="entry name" value="Hypothetical protein af1432"/>
    <property type="match status" value="1"/>
</dbReference>
<dbReference type="SUPFAM" id="SSF109604">
    <property type="entry name" value="HD-domain/PDEase-like"/>
    <property type="match status" value="1"/>
</dbReference>
<feature type="domain" description="HPt" evidence="3">
    <location>
        <begin position="13"/>
        <end position="116"/>
    </location>
</feature>
<dbReference type="Pfam" id="PF01627">
    <property type="entry name" value="Hpt"/>
    <property type="match status" value="1"/>
</dbReference>
<accession>A0A1G8K7R0</accession>
<dbReference type="OrthoDB" id="9816273at2"/>
<feature type="modified residue" description="Phosphohistidine" evidence="2">
    <location>
        <position position="56"/>
    </location>
</feature>
<dbReference type="InterPro" id="IPR036641">
    <property type="entry name" value="HPT_dom_sf"/>
</dbReference>
<proteinExistence type="predicted"/>
<dbReference type="SUPFAM" id="SSF47226">
    <property type="entry name" value="Histidine-containing phosphotransfer domain, HPT domain"/>
    <property type="match status" value="1"/>
</dbReference>
<dbReference type="PANTHER" id="PTHR45228">
    <property type="entry name" value="CYCLIC DI-GMP PHOSPHODIESTERASE TM_0186-RELATED"/>
    <property type="match status" value="1"/>
</dbReference>
<evidence type="ECO:0000256" key="1">
    <source>
        <dbReference type="ARBA" id="ARBA00023012"/>
    </source>
</evidence>
<dbReference type="AlphaFoldDB" id="A0A1G8K7R0"/>
<dbReference type="EMBL" id="FNCY01000018">
    <property type="protein sequence ID" value="SDI39464.1"/>
    <property type="molecule type" value="Genomic_DNA"/>
</dbReference>
<evidence type="ECO:0000259" key="3">
    <source>
        <dbReference type="PROSITE" id="PS50894"/>
    </source>
</evidence>
<dbReference type="InterPro" id="IPR008207">
    <property type="entry name" value="Sig_transdc_His_kin_Hpt_dom"/>
</dbReference>
<dbReference type="CDD" id="cd00077">
    <property type="entry name" value="HDc"/>
    <property type="match status" value="1"/>
</dbReference>
<dbReference type="Pfam" id="PF13487">
    <property type="entry name" value="HD_5"/>
    <property type="match status" value="1"/>
</dbReference>
<dbReference type="CDD" id="cd00088">
    <property type="entry name" value="HPT"/>
    <property type="match status" value="1"/>
</dbReference>
<dbReference type="InterPro" id="IPR037522">
    <property type="entry name" value="HD_GYP_dom"/>
</dbReference>
<dbReference type="Gene3D" id="1.20.120.160">
    <property type="entry name" value="HPT domain"/>
    <property type="match status" value="1"/>
</dbReference>
<evidence type="ECO:0000313" key="5">
    <source>
        <dbReference type="EMBL" id="SDI39464.1"/>
    </source>
</evidence>
<dbReference type="GO" id="GO:0008081">
    <property type="term" value="F:phosphoric diester hydrolase activity"/>
    <property type="evidence" value="ECO:0007669"/>
    <property type="project" value="UniProtKB-ARBA"/>
</dbReference>
<evidence type="ECO:0000259" key="4">
    <source>
        <dbReference type="PROSITE" id="PS51832"/>
    </source>
</evidence>
<gene>
    <name evidence="5" type="ORF">SAMN05660652_03339</name>
</gene>
<dbReference type="Proteomes" id="UP000198607">
    <property type="component" value="Unassembled WGS sequence"/>
</dbReference>
<dbReference type="SMART" id="SM00073">
    <property type="entry name" value="HPT"/>
    <property type="match status" value="1"/>
</dbReference>
<keyword evidence="2" id="KW-0597">Phosphoprotein</keyword>
<dbReference type="RefSeq" id="WP_091939234.1">
    <property type="nucleotide sequence ID" value="NZ_FNCY01000018.1"/>
</dbReference>
<reference evidence="5 6" key="1">
    <citation type="submission" date="2016-10" db="EMBL/GenBank/DDBJ databases">
        <authorList>
            <person name="de Groot N.N."/>
        </authorList>
    </citation>
    <scope>NUCLEOTIDE SEQUENCE [LARGE SCALE GENOMIC DNA]</scope>
    <source>
        <strain evidence="5 6">DSM 5885</strain>
    </source>
</reference>
<keyword evidence="6" id="KW-1185">Reference proteome</keyword>
<dbReference type="GO" id="GO:0000160">
    <property type="term" value="P:phosphorelay signal transduction system"/>
    <property type="evidence" value="ECO:0007669"/>
    <property type="project" value="UniProtKB-KW"/>
</dbReference>
<dbReference type="GO" id="GO:0004672">
    <property type="term" value="F:protein kinase activity"/>
    <property type="evidence" value="ECO:0007669"/>
    <property type="project" value="UniProtKB-ARBA"/>
</dbReference>
<feature type="domain" description="HD-GYP" evidence="4">
    <location>
        <begin position="177"/>
        <end position="368"/>
    </location>
</feature>
<dbReference type="PROSITE" id="PS51832">
    <property type="entry name" value="HD_GYP"/>
    <property type="match status" value="1"/>
</dbReference>
<dbReference type="PANTHER" id="PTHR45228:SF1">
    <property type="entry name" value="CYCLIC DI-GMP PHOSPHODIESTERASE TM_0186"/>
    <property type="match status" value="1"/>
</dbReference>
<evidence type="ECO:0000313" key="6">
    <source>
        <dbReference type="Proteomes" id="UP000198607"/>
    </source>
</evidence>
<dbReference type="InterPro" id="IPR003607">
    <property type="entry name" value="HD/PDEase_dom"/>
</dbReference>
<evidence type="ECO:0000256" key="2">
    <source>
        <dbReference type="PROSITE-ProRule" id="PRU00110"/>
    </source>
</evidence>
<organism evidence="5 6">
    <name type="scientific">Propionivibrio dicarboxylicus</name>
    <dbReference type="NCBI Taxonomy" id="83767"/>
    <lineage>
        <taxon>Bacteria</taxon>
        <taxon>Pseudomonadati</taxon>
        <taxon>Pseudomonadota</taxon>
        <taxon>Betaproteobacteria</taxon>
        <taxon>Rhodocyclales</taxon>
        <taxon>Rhodocyclaceae</taxon>
        <taxon>Propionivibrio</taxon>
    </lineage>
</organism>
<dbReference type="InterPro" id="IPR052020">
    <property type="entry name" value="Cyclic_di-GMP/3'3'-cGAMP_PDE"/>
</dbReference>
<protein>
    <submittedName>
        <fullName evidence="5">Hpt domain-containing protein</fullName>
    </submittedName>
</protein>
<name>A0A1G8K7R0_9RHOO</name>
<dbReference type="PROSITE" id="PS50894">
    <property type="entry name" value="HPT"/>
    <property type="match status" value="1"/>
</dbReference>
<sequence length="368" mass="40672">MDISTIIAPVITDKQALEEFIESLTDLAPSIERDVARLKASPDDREIIASLFRAVHNIKGDATLCKVELAVSIAHPIETVLSRLRDGEIEFSDILAEAILLAIDRLELAVESLYSGRSLANLQLLDLLQQLGQLSQTAPSDIIAAASTLIESVTGFRPAAENSQLLRALSPAHGLRTKQQANEDLRFFRTLAGQLEARSPLFKGRTTRLLRLASETNYEMGKPVDPVQLEAAIYIHDIGMMFLPESVWLKVGRITDEEKSALRAHPELAYGFLSRIPGWEVAAEIVLQHHEMPDGQGYPKSITGAQICPGAKILSIVDAFESVMLKHIHRGRNRSVLRAIAEINACDNQFAPEWIAPFNHIIRRTVEA</sequence>
<dbReference type="STRING" id="83767.SAMN05660652_03339"/>
<keyword evidence="1" id="KW-0902">Two-component regulatory system</keyword>